<dbReference type="AlphaFoldDB" id="A0A5B7HZQ6"/>
<organism evidence="1 2">
    <name type="scientific">Portunus trituberculatus</name>
    <name type="common">Swimming crab</name>
    <name type="synonym">Neptunus trituberculatus</name>
    <dbReference type="NCBI Taxonomy" id="210409"/>
    <lineage>
        <taxon>Eukaryota</taxon>
        <taxon>Metazoa</taxon>
        <taxon>Ecdysozoa</taxon>
        <taxon>Arthropoda</taxon>
        <taxon>Crustacea</taxon>
        <taxon>Multicrustacea</taxon>
        <taxon>Malacostraca</taxon>
        <taxon>Eumalacostraca</taxon>
        <taxon>Eucarida</taxon>
        <taxon>Decapoda</taxon>
        <taxon>Pleocyemata</taxon>
        <taxon>Brachyura</taxon>
        <taxon>Eubrachyura</taxon>
        <taxon>Portunoidea</taxon>
        <taxon>Portunidae</taxon>
        <taxon>Portuninae</taxon>
        <taxon>Portunus</taxon>
    </lineage>
</organism>
<comment type="caution">
    <text evidence="1">The sequence shown here is derived from an EMBL/GenBank/DDBJ whole genome shotgun (WGS) entry which is preliminary data.</text>
</comment>
<evidence type="ECO:0000313" key="1">
    <source>
        <dbReference type="EMBL" id="MPC78551.1"/>
    </source>
</evidence>
<dbReference type="Proteomes" id="UP000324222">
    <property type="component" value="Unassembled WGS sequence"/>
</dbReference>
<accession>A0A5B7HZQ6</accession>
<proteinExistence type="predicted"/>
<reference evidence="1 2" key="1">
    <citation type="submission" date="2019-05" db="EMBL/GenBank/DDBJ databases">
        <title>Another draft genome of Portunus trituberculatus and its Hox gene families provides insights of decapod evolution.</title>
        <authorList>
            <person name="Jeong J.-H."/>
            <person name="Song I."/>
            <person name="Kim S."/>
            <person name="Choi T."/>
            <person name="Kim D."/>
            <person name="Ryu S."/>
            <person name="Kim W."/>
        </authorList>
    </citation>
    <scope>NUCLEOTIDE SEQUENCE [LARGE SCALE GENOMIC DNA]</scope>
    <source>
        <tissue evidence="1">Muscle</tissue>
    </source>
</reference>
<evidence type="ECO:0000313" key="2">
    <source>
        <dbReference type="Proteomes" id="UP000324222"/>
    </source>
</evidence>
<dbReference type="EMBL" id="VSRR010048724">
    <property type="protein sequence ID" value="MPC78551.1"/>
    <property type="molecule type" value="Genomic_DNA"/>
</dbReference>
<name>A0A5B7HZQ6_PORTR</name>
<gene>
    <name evidence="1" type="ORF">E2C01_073039</name>
</gene>
<keyword evidence="2" id="KW-1185">Reference proteome</keyword>
<sequence>MEPATLQACSLLPEHSHLPTLCQGWLACVPLTVHLDMTSVCFRCSRVLVMHCYVPHNTASMDTVAGVSVAGEEPQ</sequence>
<protein>
    <submittedName>
        <fullName evidence="1">Uncharacterized protein</fullName>
    </submittedName>
</protein>